<dbReference type="STRING" id="178035.A0A154PTT4"/>
<feature type="compositionally biased region" description="Basic residues" evidence="13">
    <location>
        <begin position="466"/>
        <end position="482"/>
    </location>
</feature>
<feature type="compositionally biased region" description="Low complexity" evidence="13">
    <location>
        <begin position="962"/>
        <end position="976"/>
    </location>
</feature>
<feature type="compositionally biased region" description="Low complexity" evidence="13">
    <location>
        <begin position="716"/>
        <end position="729"/>
    </location>
</feature>
<keyword evidence="4" id="KW-0147">Chitin-binding</keyword>
<feature type="domain" description="Chitin-binding type-2" evidence="14">
    <location>
        <begin position="2664"/>
        <end position="2723"/>
    </location>
</feature>
<comment type="similarity">
    <text evidence="2">Belongs to the glycosyl hydrolase 18 family. Chitinase class II subfamily.</text>
</comment>
<feature type="compositionally biased region" description="Basic and acidic residues" evidence="13">
    <location>
        <begin position="1117"/>
        <end position="1135"/>
    </location>
</feature>
<feature type="compositionally biased region" description="Low complexity" evidence="13">
    <location>
        <begin position="2108"/>
        <end position="2118"/>
    </location>
</feature>
<keyword evidence="6 12" id="KW-0378">Hydrolase</keyword>
<keyword evidence="17" id="KW-1185">Reference proteome</keyword>
<comment type="catalytic activity">
    <reaction evidence="1">
        <text>Random endo-hydrolysis of N-acetyl-beta-D-glucosaminide (1-&gt;4)-beta-linkages in chitin and chitodextrins.</text>
        <dbReference type="EC" id="3.2.1.14"/>
    </reaction>
</comment>
<dbReference type="SMART" id="SM00636">
    <property type="entry name" value="Glyco_18"/>
    <property type="match status" value="1"/>
</dbReference>
<feature type="compositionally biased region" description="Basic residues" evidence="13">
    <location>
        <begin position="2406"/>
        <end position="2419"/>
    </location>
</feature>
<organism evidence="16 17">
    <name type="scientific">Dufourea novaeangliae</name>
    <name type="common">Sweat bee</name>
    <dbReference type="NCBI Taxonomy" id="178035"/>
    <lineage>
        <taxon>Eukaryota</taxon>
        <taxon>Metazoa</taxon>
        <taxon>Ecdysozoa</taxon>
        <taxon>Arthropoda</taxon>
        <taxon>Hexapoda</taxon>
        <taxon>Insecta</taxon>
        <taxon>Pterygota</taxon>
        <taxon>Neoptera</taxon>
        <taxon>Endopterygota</taxon>
        <taxon>Hymenoptera</taxon>
        <taxon>Apocrita</taxon>
        <taxon>Aculeata</taxon>
        <taxon>Apoidea</taxon>
        <taxon>Anthophila</taxon>
        <taxon>Halictidae</taxon>
        <taxon>Rophitinae</taxon>
        <taxon>Dufourea</taxon>
    </lineage>
</organism>
<dbReference type="PROSITE" id="PS01095">
    <property type="entry name" value="GH18_1"/>
    <property type="match status" value="1"/>
</dbReference>
<keyword evidence="11" id="KW-0624">Polysaccharide degradation</keyword>
<dbReference type="Pfam" id="PF00704">
    <property type="entry name" value="Glyco_hydro_18"/>
    <property type="match status" value="1"/>
</dbReference>
<evidence type="ECO:0000256" key="6">
    <source>
        <dbReference type="ARBA" id="ARBA00022801"/>
    </source>
</evidence>
<reference evidence="16 17" key="1">
    <citation type="submission" date="2015-07" db="EMBL/GenBank/DDBJ databases">
        <title>The genome of Dufourea novaeangliae.</title>
        <authorList>
            <person name="Pan H."/>
            <person name="Kapheim K."/>
        </authorList>
    </citation>
    <scope>NUCLEOTIDE SEQUENCE [LARGE SCALE GENOMIC DNA]</scope>
    <source>
        <strain evidence="16">0120121106</strain>
        <tissue evidence="16">Whole body</tissue>
    </source>
</reference>
<dbReference type="GO" id="GO:0005576">
    <property type="term" value="C:extracellular region"/>
    <property type="evidence" value="ECO:0007669"/>
    <property type="project" value="InterPro"/>
</dbReference>
<feature type="region of interest" description="Disordered" evidence="13">
    <location>
        <begin position="1409"/>
        <end position="1439"/>
    </location>
</feature>
<feature type="region of interest" description="Disordered" evidence="13">
    <location>
        <begin position="410"/>
        <end position="518"/>
    </location>
</feature>
<dbReference type="GO" id="GO:0008843">
    <property type="term" value="F:endochitinase activity"/>
    <property type="evidence" value="ECO:0007669"/>
    <property type="project" value="UniProtKB-EC"/>
</dbReference>
<feature type="compositionally biased region" description="Polar residues" evidence="13">
    <location>
        <begin position="2300"/>
        <end position="2320"/>
    </location>
</feature>
<dbReference type="SUPFAM" id="SSF51445">
    <property type="entry name" value="(Trans)glycosidases"/>
    <property type="match status" value="1"/>
</dbReference>
<feature type="region of interest" description="Disordered" evidence="13">
    <location>
        <begin position="2189"/>
        <end position="2208"/>
    </location>
</feature>
<feature type="compositionally biased region" description="Basic and acidic residues" evidence="13">
    <location>
        <begin position="764"/>
        <end position="774"/>
    </location>
</feature>
<feature type="domain" description="Chitin-binding type-2" evidence="14">
    <location>
        <begin position="513"/>
        <end position="574"/>
    </location>
</feature>
<feature type="compositionally biased region" description="Polar residues" evidence="13">
    <location>
        <begin position="1706"/>
        <end position="1720"/>
    </location>
</feature>
<dbReference type="InterPro" id="IPR050314">
    <property type="entry name" value="Glycosyl_Hydrlase_18"/>
</dbReference>
<feature type="compositionally biased region" description="Polar residues" evidence="13">
    <location>
        <begin position="1757"/>
        <end position="1769"/>
    </location>
</feature>
<feature type="compositionally biased region" description="Low complexity" evidence="13">
    <location>
        <begin position="623"/>
        <end position="638"/>
    </location>
</feature>
<feature type="compositionally biased region" description="Polar residues" evidence="13">
    <location>
        <begin position="2479"/>
        <end position="2524"/>
    </location>
</feature>
<feature type="region of interest" description="Disordered" evidence="13">
    <location>
        <begin position="2300"/>
        <end position="2328"/>
    </location>
</feature>
<feature type="region of interest" description="Disordered" evidence="13">
    <location>
        <begin position="949"/>
        <end position="977"/>
    </location>
</feature>
<feature type="region of interest" description="Disordered" evidence="13">
    <location>
        <begin position="685"/>
        <end position="932"/>
    </location>
</feature>
<feature type="compositionally biased region" description="Polar residues" evidence="13">
    <location>
        <begin position="1281"/>
        <end position="1294"/>
    </location>
</feature>
<dbReference type="Proteomes" id="UP000076502">
    <property type="component" value="Unassembled WGS sequence"/>
</dbReference>
<dbReference type="InterPro" id="IPR002557">
    <property type="entry name" value="Chitin-bd_dom"/>
</dbReference>
<feature type="region of interest" description="Disordered" evidence="13">
    <location>
        <begin position="2369"/>
        <end position="2633"/>
    </location>
</feature>
<evidence type="ECO:0000259" key="14">
    <source>
        <dbReference type="PROSITE" id="PS50940"/>
    </source>
</evidence>
<feature type="compositionally biased region" description="Low complexity" evidence="13">
    <location>
        <begin position="900"/>
        <end position="919"/>
    </location>
</feature>
<feature type="compositionally biased region" description="Polar residues" evidence="13">
    <location>
        <begin position="1026"/>
        <end position="1043"/>
    </location>
</feature>
<feature type="compositionally biased region" description="Polar residues" evidence="13">
    <location>
        <begin position="685"/>
        <end position="705"/>
    </location>
</feature>
<dbReference type="FunFam" id="3.20.20.80:FF:000007">
    <property type="entry name" value="Acidic mammalian chitinase"/>
    <property type="match status" value="1"/>
</dbReference>
<evidence type="ECO:0000256" key="9">
    <source>
        <dbReference type="ARBA" id="ARBA00023277"/>
    </source>
</evidence>
<dbReference type="FunFam" id="2.170.140.10:FF:000005">
    <property type="entry name" value="Acidic mammalian chitinase"/>
    <property type="match status" value="1"/>
</dbReference>
<feature type="compositionally biased region" description="Acidic residues" evidence="13">
    <location>
        <begin position="775"/>
        <end position="792"/>
    </location>
</feature>
<keyword evidence="10 12" id="KW-0326">Glycosidase</keyword>
<feature type="region of interest" description="Disordered" evidence="13">
    <location>
        <begin position="996"/>
        <end position="1166"/>
    </location>
</feature>
<evidence type="ECO:0000259" key="15">
    <source>
        <dbReference type="PROSITE" id="PS51910"/>
    </source>
</evidence>
<dbReference type="CDD" id="cd02872">
    <property type="entry name" value="GH18_chitolectin_chitotriosidase"/>
    <property type="match status" value="1"/>
</dbReference>
<feature type="region of interest" description="Disordered" evidence="13">
    <location>
        <begin position="1223"/>
        <end position="1242"/>
    </location>
</feature>
<dbReference type="InterPro" id="IPR001579">
    <property type="entry name" value="Glyco_hydro_18_chit_AS"/>
</dbReference>
<feature type="compositionally biased region" description="Basic and acidic residues" evidence="13">
    <location>
        <begin position="453"/>
        <end position="465"/>
    </location>
</feature>
<feature type="region of interest" description="Disordered" evidence="13">
    <location>
        <begin position="2221"/>
        <end position="2284"/>
    </location>
</feature>
<evidence type="ECO:0000256" key="8">
    <source>
        <dbReference type="ARBA" id="ARBA00023157"/>
    </source>
</evidence>
<dbReference type="OrthoDB" id="76388at2759"/>
<dbReference type="FunFam" id="3.10.50.10:FF:000004">
    <property type="entry name" value="Chitinase 5"/>
    <property type="match status" value="1"/>
</dbReference>
<feature type="compositionally biased region" description="Polar residues" evidence="13">
    <location>
        <begin position="802"/>
        <end position="818"/>
    </location>
</feature>
<dbReference type="SUPFAM" id="SSF54556">
    <property type="entry name" value="Chitinase insertion domain"/>
    <property type="match status" value="1"/>
</dbReference>
<dbReference type="GO" id="GO:0008061">
    <property type="term" value="F:chitin binding"/>
    <property type="evidence" value="ECO:0007669"/>
    <property type="project" value="UniProtKB-KW"/>
</dbReference>
<dbReference type="GO" id="GO:0000272">
    <property type="term" value="P:polysaccharide catabolic process"/>
    <property type="evidence" value="ECO:0007669"/>
    <property type="project" value="UniProtKB-KW"/>
</dbReference>
<name>A0A154PTT4_DUFNO</name>
<feature type="compositionally biased region" description="Low complexity" evidence="13">
    <location>
        <begin position="2588"/>
        <end position="2607"/>
    </location>
</feature>
<dbReference type="PROSITE" id="PS50940">
    <property type="entry name" value="CHIT_BIND_II"/>
    <property type="match status" value="2"/>
</dbReference>
<feature type="compositionally biased region" description="Polar residues" evidence="13">
    <location>
        <begin position="2251"/>
        <end position="2260"/>
    </location>
</feature>
<feature type="region of interest" description="Disordered" evidence="13">
    <location>
        <begin position="1262"/>
        <end position="1294"/>
    </location>
</feature>
<protein>
    <recommendedName>
        <fullName evidence="3">chitinase</fullName>
        <ecNumber evidence="3">3.2.1.14</ecNumber>
    </recommendedName>
</protein>
<evidence type="ECO:0000256" key="5">
    <source>
        <dbReference type="ARBA" id="ARBA00022729"/>
    </source>
</evidence>
<keyword evidence="9" id="KW-0119">Carbohydrate metabolism</keyword>
<feature type="compositionally biased region" description="Low complexity" evidence="13">
    <location>
        <begin position="2230"/>
        <end position="2248"/>
    </location>
</feature>
<feature type="compositionally biased region" description="Polar residues" evidence="13">
    <location>
        <begin position="996"/>
        <end position="1013"/>
    </location>
</feature>
<feature type="compositionally biased region" description="Polar residues" evidence="13">
    <location>
        <begin position="1049"/>
        <end position="1059"/>
    </location>
</feature>
<dbReference type="Gene3D" id="3.10.50.10">
    <property type="match status" value="1"/>
</dbReference>
<dbReference type="InterPro" id="IPR011583">
    <property type="entry name" value="Chitinase_II/V-like_cat"/>
</dbReference>
<dbReference type="GO" id="GO:0006032">
    <property type="term" value="P:chitin catabolic process"/>
    <property type="evidence" value="ECO:0007669"/>
    <property type="project" value="UniProtKB-KW"/>
</dbReference>
<evidence type="ECO:0000313" key="17">
    <source>
        <dbReference type="Proteomes" id="UP000076502"/>
    </source>
</evidence>
<evidence type="ECO:0000256" key="2">
    <source>
        <dbReference type="ARBA" id="ARBA00009121"/>
    </source>
</evidence>
<feature type="compositionally biased region" description="Polar residues" evidence="13">
    <location>
        <begin position="1915"/>
        <end position="1931"/>
    </location>
</feature>
<evidence type="ECO:0000256" key="4">
    <source>
        <dbReference type="ARBA" id="ARBA00022669"/>
    </source>
</evidence>
<dbReference type="InterPro" id="IPR036508">
    <property type="entry name" value="Chitin-bd_dom_sf"/>
</dbReference>
<evidence type="ECO:0000256" key="3">
    <source>
        <dbReference type="ARBA" id="ARBA00012729"/>
    </source>
</evidence>
<gene>
    <name evidence="16" type="ORF">WN55_07421</name>
</gene>
<dbReference type="PANTHER" id="PTHR11177:SF399">
    <property type="entry name" value="CHITINASE 6, ISOFORM C"/>
    <property type="match status" value="1"/>
</dbReference>
<evidence type="ECO:0000256" key="10">
    <source>
        <dbReference type="ARBA" id="ARBA00023295"/>
    </source>
</evidence>
<dbReference type="Gene3D" id="3.20.20.80">
    <property type="entry name" value="Glycosidases"/>
    <property type="match status" value="1"/>
</dbReference>
<feature type="region of interest" description="Disordered" evidence="13">
    <location>
        <begin position="1704"/>
        <end position="1795"/>
    </location>
</feature>
<dbReference type="PANTHER" id="PTHR11177">
    <property type="entry name" value="CHITINASE"/>
    <property type="match status" value="1"/>
</dbReference>
<feature type="region of interest" description="Disordered" evidence="13">
    <location>
        <begin position="2029"/>
        <end position="2057"/>
    </location>
</feature>
<feature type="compositionally biased region" description="Basic and acidic residues" evidence="13">
    <location>
        <begin position="1721"/>
        <end position="1736"/>
    </location>
</feature>
<feature type="region of interest" description="Disordered" evidence="13">
    <location>
        <begin position="1614"/>
        <end position="1664"/>
    </location>
</feature>
<dbReference type="SUPFAM" id="SSF57625">
    <property type="entry name" value="Invertebrate chitin-binding proteins"/>
    <property type="match status" value="2"/>
</dbReference>
<dbReference type="InterPro" id="IPR029070">
    <property type="entry name" value="Chitinase_insertion_sf"/>
</dbReference>
<feature type="region of interest" description="Disordered" evidence="13">
    <location>
        <begin position="599"/>
        <end position="647"/>
    </location>
</feature>
<evidence type="ECO:0000256" key="1">
    <source>
        <dbReference type="ARBA" id="ARBA00000822"/>
    </source>
</evidence>
<feature type="compositionally biased region" description="Polar residues" evidence="13">
    <location>
        <begin position="868"/>
        <end position="894"/>
    </location>
</feature>
<feature type="compositionally biased region" description="Polar residues" evidence="13">
    <location>
        <begin position="2444"/>
        <end position="2454"/>
    </location>
</feature>
<dbReference type="InterPro" id="IPR001223">
    <property type="entry name" value="Glyco_hydro18_cat"/>
</dbReference>
<dbReference type="Gene3D" id="2.170.140.10">
    <property type="entry name" value="Chitin binding domain"/>
    <property type="match status" value="2"/>
</dbReference>
<feature type="domain" description="GH18" evidence="15">
    <location>
        <begin position="32"/>
        <end position="406"/>
    </location>
</feature>
<feature type="region of interest" description="Disordered" evidence="13">
    <location>
        <begin position="2095"/>
        <end position="2151"/>
    </location>
</feature>
<proteinExistence type="inferred from homology"/>
<keyword evidence="7" id="KW-0146">Chitin degradation</keyword>
<evidence type="ECO:0000313" key="16">
    <source>
        <dbReference type="EMBL" id="KZC14844.1"/>
    </source>
</evidence>
<evidence type="ECO:0000256" key="7">
    <source>
        <dbReference type="ARBA" id="ARBA00023024"/>
    </source>
</evidence>
<feature type="compositionally biased region" description="Acidic residues" evidence="13">
    <location>
        <begin position="1629"/>
        <end position="1647"/>
    </location>
</feature>
<keyword evidence="8" id="KW-1015">Disulfide bond</keyword>
<dbReference type="Pfam" id="PF01607">
    <property type="entry name" value="CBM_14"/>
    <property type="match status" value="2"/>
</dbReference>
<dbReference type="SMART" id="SM00494">
    <property type="entry name" value="ChtBD2"/>
    <property type="match status" value="2"/>
</dbReference>
<keyword evidence="5" id="KW-0732">Signal</keyword>
<sequence length="2723" mass="304945">MQRLLVHIVTQKIRNKWIHSFTESLDKPHSLNWLFTELDERTERTAKFSPQNINPYLCTHLIYAFGGFTKDNALKPFDKYQDIEKGGYAKFTGLKTYNKNLKTLLAIGGWNEGSSRFSPMVADPARRREFVKNSIKFLRKNHFDGLDLDWEYPAFRDGGKPRDKDNYADLVQELREEFDRESSKTGRPRLLLSLAMPAGIEYIDKGYDVPRLNEYLDFINLLSYDYHSSYEPAVNHHSPLYPLEEDNEYNYDSELTIDYTINYLVTKGASTDKIILGIPTYGRSYTLFNEDATDLGSPADGPGIEGDATREKGYLAYYEICDSLGQSEDWEVIQPNPKAMGPYAFKGDQWVGYDDEDIVRLKARYANDKNLGGIMFWTIDNDDFRGKCHDRPYPLIEAAKETLLSDNAPKFRTFARPKASREEEEEDKEVERRSYDQSSNEDDDSDGGNAVRTPEKNDRSREKSRPKQRSSSSRNRRKQTRRKGAENSESEEEPSSNKLTTPEPPTTPDPGTDFKCEDEGFFSHPRDCKKYFWCLDSGPGGLGVVAHQFTCPSGLVFNKAADSCDYPRNVICPKTKTSQSSASTTRAPITAATSRTTYLYSSTRKPTTEKPEVEEEYEEENRPSTTTTSTTEPPTTTTRSEKHEESVKIIGTEDEEDPKVIKELIKLIKKAGGIEELEKQLFLQNKSTDQVRSSNEPATPATISRTLYERVLNRQTSKTTSRSSTSGNTNYANGPGGAQFEGLDEVPEVKSLRRSQKPQYVTIERPRPSTKEPPLEEDDIEEEDEDLDEDIADVASSEERTISNPFQTSSTQRATPNYINIRRARPSTTTSRNENDVVRDEEEEEDEQPVRSRRPSVPTSSSEDTRDQSPASEDNPPTTKSRYVNIQRFRSTTARPPPEVVSEIVSTSPESTTEPSTSSKAPKIEDSIEVTTTPMSTTTFVSTTIAFTTPNTISHDPETEKSISSTMPESSSTAESVKLVEDSATEILFTTAPASLSTLPAPNTRTSTATVSQPRPFAFNRRNRPTTEATTTVSNPLSASNDQTRPKVSISSRNPTRTSFLVGRGRSRPRQGSTSPRNVPVKESETPRVTTEETGSSRPGRSRHRGPSRYTPPSFKTKTEEPSNSLVRERARTTEETSTEPSRRRFRRPSSRAVTDHPRANELEDSPIVRITQGYPKRTPSRSRSAVTEEEENHKITNIKVFKKPAAVNRDIYARTKYTRKRNNLDETSKEEESTSRLSYPTTNASTVSTAIHLDNILNDASKSQSATGEPRANSIDETDSPSIHSTTMEAQDGTTVNSVVETNTVVTTTSRSHDFDSNIVKIVFNGNDTDSTSQENRNATVPRRRKVLLRKRPVTSTTLASREEEEENKLIPRKRKVIRRIRPLQNSTTITDLPSTEDQIVLRFTSTTAQNEQANSPTTRLLDNNSSTRFPTSTEETSRTDYTLVNDYTRSSFETSTETLLDEDSVDPDAATMTSTLIDNLTVPTTDKDEPVTETNEPPTSPIFLIRFIDTDNILGETSTSITQPETVPTVALQSTTPSLVSSTSNRRLEPYNKTYYLDSRYVRKKFVRRRPIDTVANVSDRYPTRTSIRVTSTTQRSNLEGLSKRRKSLFVRRRPVSSTTTRTTQLLEEEEEEEEDLELEEEDVSETLPPSNNPGNDDAIFSVNLSTKSNSEEFWNRYTTPSLSLNNESSLTLQEESYDGEVISTGSEETYRSTPSNNRKPEYRPRYKVPDSLRKTISIEGTGPLDSSPDETEESNGSKPRSQNFRQPRTRYGNPEEVGEDTVPDATQSPSFDSSMQIRTRFYSRRPVPSSTEPPVTETLIPAKKFDYVADAHRRQQSLRTTPRGLNDDTTTVEIQNLVDTDYTTIPSIQPLVTRLVTSVEESATTERQKILIKTKYSSLTSTTRIPVQTTTASVPNTLEKSKDSFSGTNEDESANEIQKGHVERSTLPIESEFLHRTAARLTTESQESSTIEIESVFSNLIADKEASQLPTLKELIGGRTNDRATDRSPVYLNLLVKHTNLVLEGDDAPESSSFSYEPEQRSSRNQANREPNDRDAWILAKERVNRFELIDQKETNAYYDVENIADNEEDTSFASKKRIDREDSSTTTPRPTTMRGAPPVRLVRNHTPRGFYVTRSNTELPPTGKTENDAFTVESTTLFTEEDKVERNNESLTVITTVAGLRNGTDESLVDNGTEGSTTPSVREKSTVITLTKKDTEASTVTTNSEISSPAISSTVPSSTPTAPVLETSITESTTVPVTELEPSVTTNSSNDYSSASTGSTPKVITTEETLTNILYSSPTSQPNISTETDETTTLKGSRSDTEESITVNQVVGQETNITNQDQSSTTLPSTTLIAFTEVTNRRRQKINSVHEYGHRANRRRGRPSVEDQENSVKWVERPQQQPRRRVHVYRGRQRRPVAFPRSNTIPEDQGDPGVTKVVVNPNSSTETSSNGRKELETKVEDRVGVEGNISRGESEVNSTRNTVSRTPGSQPPNRLRNPTTFTATQSQNHSPNTIVTTRNNGPIDGNEKLDATDVVPETPRPEKDIDQSSRAQELAVTLTHPPSPPSSVTGRPSLRDALRRRISTTLAPRTETTTGRTVNGYTTAPRNRQKPKTKDKAQQNTTTRPRRPSVIDYDYYEDEDERVVGKSTFNGKLYLTSKGTIRCLDQGNFAHPSSCRKFITCAKMVNGLVIGAEYTCPDKLSFDPVGGICNWSAGLGCSE</sequence>
<dbReference type="EC" id="3.2.1.14" evidence="3"/>
<feature type="compositionally biased region" description="Low complexity" evidence="13">
    <location>
        <begin position="1618"/>
        <end position="1628"/>
    </location>
</feature>
<evidence type="ECO:0000256" key="11">
    <source>
        <dbReference type="ARBA" id="ARBA00023326"/>
    </source>
</evidence>
<feature type="compositionally biased region" description="Basic and acidic residues" evidence="13">
    <location>
        <begin position="1223"/>
        <end position="1235"/>
    </location>
</feature>
<feature type="compositionally biased region" description="Basic and acidic residues" evidence="13">
    <location>
        <begin position="2455"/>
        <end position="2468"/>
    </location>
</feature>
<feature type="region of interest" description="Disordered" evidence="13">
    <location>
        <begin position="1915"/>
        <end position="1948"/>
    </location>
</feature>
<dbReference type="InterPro" id="IPR017853">
    <property type="entry name" value="GH"/>
</dbReference>
<dbReference type="EMBL" id="KQ435127">
    <property type="protein sequence ID" value="KZC14844.1"/>
    <property type="molecule type" value="Genomic_DNA"/>
</dbReference>
<feature type="compositionally biased region" description="Polar residues" evidence="13">
    <location>
        <begin position="2267"/>
        <end position="2284"/>
    </location>
</feature>
<dbReference type="PROSITE" id="PS51910">
    <property type="entry name" value="GH18_2"/>
    <property type="match status" value="1"/>
</dbReference>
<evidence type="ECO:0000256" key="12">
    <source>
        <dbReference type="RuleBase" id="RU000489"/>
    </source>
</evidence>
<evidence type="ECO:0000256" key="13">
    <source>
        <dbReference type="SAM" id="MobiDB-lite"/>
    </source>
</evidence>
<accession>A0A154PTT4</accession>